<name>A0A0P6VMZ8_9HYPH</name>
<evidence type="ECO:0000313" key="2">
    <source>
        <dbReference type="Proteomes" id="UP000048984"/>
    </source>
</evidence>
<reference evidence="1 2" key="2">
    <citation type="submission" date="2015-10" db="EMBL/GenBank/DDBJ databases">
        <title>Draft Genome Sequence of Prosthecomicrobium hirschii ATCC 27832.</title>
        <authorList>
            <person name="Daniel J."/>
            <person name="Givan S.A."/>
            <person name="Brun Y.V."/>
            <person name="Brown P.J."/>
        </authorList>
    </citation>
    <scope>NUCLEOTIDE SEQUENCE [LARGE SCALE GENOMIC DNA]</scope>
    <source>
        <strain evidence="1 2">16</strain>
    </source>
</reference>
<gene>
    <name evidence="1" type="ORF">ABB55_14125</name>
</gene>
<dbReference type="STRING" id="665126.ABB55_14125"/>
<comment type="caution">
    <text evidence="1">The sequence shown here is derived from an EMBL/GenBank/DDBJ whole genome shotgun (WGS) entry which is preliminary data.</text>
</comment>
<dbReference type="Proteomes" id="UP000048984">
    <property type="component" value="Unassembled WGS sequence"/>
</dbReference>
<reference evidence="1 2" key="1">
    <citation type="submission" date="2015-09" db="EMBL/GenBank/DDBJ databases">
        <authorList>
            <person name="Jackson K.R."/>
            <person name="Lunt B.L."/>
            <person name="Fisher J.N.B."/>
            <person name="Gardner A.V."/>
            <person name="Bailey M.E."/>
            <person name="Deus L.M."/>
            <person name="Earl A.S."/>
            <person name="Gibby P.D."/>
            <person name="Hartmann K.A."/>
            <person name="Liu J.E."/>
            <person name="Manci A.M."/>
            <person name="Nielsen D.A."/>
            <person name="Solomon M.B."/>
            <person name="Breakwell D.P."/>
            <person name="Burnett S.H."/>
            <person name="Grose J.H."/>
        </authorList>
    </citation>
    <scope>NUCLEOTIDE SEQUENCE [LARGE SCALE GENOMIC DNA]</scope>
    <source>
        <strain evidence="1 2">16</strain>
    </source>
</reference>
<organism evidence="1 2">
    <name type="scientific">Prosthecodimorpha hirschii</name>
    <dbReference type="NCBI Taxonomy" id="665126"/>
    <lineage>
        <taxon>Bacteria</taxon>
        <taxon>Pseudomonadati</taxon>
        <taxon>Pseudomonadota</taxon>
        <taxon>Alphaproteobacteria</taxon>
        <taxon>Hyphomicrobiales</taxon>
        <taxon>Ancalomicrobiaceae</taxon>
        <taxon>Prosthecodimorpha</taxon>
    </lineage>
</organism>
<keyword evidence="2" id="KW-1185">Reference proteome</keyword>
<dbReference type="AlphaFoldDB" id="A0A0P6VMZ8"/>
<dbReference type="RefSeq" id="WP_054359375.1">
    <property type="nucleotide sequence ID" value="NZ_LJYW01000001.1"/>
</dbReference>
<accession>A0A0P6VMZ8</accession>
<dbReference type="EMBL" id="LJYW01000001">
    <property type="protein sequence ID" value="KPL53210.1"/>
    <property type="molecule type" value="Genomic_DNA"/>
</dbReference>
<evidence type="ECO:0000313" key="1">
    <source>
        <dbReference type="EMBL" id="KPL53210.1"/>
    </source>
</evidence>
<proteinExistence type="predicted"/>
<protein>
    <submittedName>
        <fullName evidence="1">Uncharacterized protein</fullName>
    </submittedName>
</protein>
<sequence length="162" mass="17281">MVLHPAPRHEPTYDTTAPRISVALAYPLRLGRRRIAHIDLVPPTLDDLEALRGLDGVGPREILAAMSDLDQDQVGLLRWPDVEAALEAARALLPPDFLPVPNSAPLIATDPEASVASVASEAAPRIPASPTDLDDDETVLPTARADRLVDLVGVSMEGIEHG</sequence>